<proteinExistence type="predicted"/>
<keyword evidence="2" id="KW-1185">Reference proteome</keyword>
<dbReference type="Proteomes" id="UP000291343">
    <property type="component" value="Unassembled WGS sequence"/>
</dbReference>
<evidence type="ECO:0000313" key="1">
    <source>
        <dbReference type="EMBL" id="RZF39719.1"/>
    </source>
</evidence>
<evidence type="ECO:0000313" key="2">
    <source>
        <dbReference type="Proteomes" id="UP000291343"/>
    </source>
</evidence>
<dbReference type="InParanoid" id="A0A482X1K3"/>
<gene>
    <name evidence="1" type="ORF">LSTR_LSTR003961</name>
</gene>
<dbReference type="EMBL" id="QKKF02019699">
    <property type="protein sequence ID" value="RZF39719.1"/>
    <property type="molecule type" value="Genomic_DNA"/>
</dbReference>
<name>A0A482X1K3_LAOST</name>
<dbReference type="AlphaFoldDB" id="A0A482X1K3"/>
<accession>A0A482X1K3</accession>
<sequence length="154" mass="16927">MPEGMERIFSDVAYMGSTPVTGLDQTSRAEFVRSHLEQLRDCPRSKPVLLVISLAGIKVCSPDGKCTQPEDVIEEPLHTETHSASPSSLALILCAQGKDGVAIRIYQGLNFYNTDPRTKNEPNINVLQLFVNVGVAEKYISECSETLESQGKMQ</sequence>
<comment type="caution">
    <text evidence="1">The sequence shown here is derived from an EMBL/GenBank/DDBJ whole genome shotgun (WGS) entry which is preliminary data.</text>
</comment>
<organism evidence="1 2">
    <name type="scientific">Laodelphax striatellus</name>
    <name type="common">Small brown planthopper</name>
    <name type="synonym">Delphax striatella</name>
    <dbReference type="NCBI Taxonomy" id="195883"/>
    <lineage>
        <taxon>Eukaryota</taxon>
        <taxon>Metazoa</taxon>
        <taxon>Ecdysozoa</taxon>
        <taxon>Arthropoda</taxon>
        <taxon>Hexapoda</taxon>
        <taxon>Insecta</taxon>
        <taxon>Pterygota</taxon>
        <taxon>Neoptera</taxon>
        <taxon>Paraneoptera</taxon>
        <taxon>Hemiptera</taxon>
        <taxon>Auchenorrhyncha</taxon>
        <taxon>Fulgoroidea</taxon>
        <taxon>Delphacidae</taxon>
        <taxon>Criomorphinae</taxon>
        <taxon>Laodelphax</taxon>
    </lineage>
</organism>
<protein>
    <submittedName>
        <fullName evidence="1">Uncharacterized protein</fullName>
    </submittedName>
</protein>
<reference evidence="1 2" key="1">
    <citation type="journal article" date="2017" name="Gigascience">
        <title>Genome sequence of the small brown planthopper, Laodelphax striatellus.</title>
        <authorList>
            <person name="Zhu J."/>
            <person name="Jiang F."/>
            <person name="Wang X."/>
            <person name="Yang P."/>
            <person name="Bao Y."/>
            <person name="Zhao W."/>
            <person name="Wang W."/>
            <person name="Lu H."/>
            <person name="Wang Q."/>
            <person name="Cui N."/>
            <person name="Li J."/>
            <person name="Chen X."/>
            <person name="Luo L."/>
            <person name="Yu J."/>
            <person name="Kang L."/>
            <person name="Cui F."/>
        </authorList>
    </citation>
    <scope>NUCLEOTIDE SEQUENCE [LARGE SCALE GENOMIC DNA]</scope>
    <source>
        <strain evidence="1">Lst14</strain>
    </source>
</reference>
<dbReference type="OrthoDB" id="6624831at2759"/>